<name>F9XXH5_OLEA2</name>
<sequence length="92" mass="10199">MDWVVYLLACADGTQYCGVTTDMDRRLDEHNRGCGAKYTRSRRPVSLLVSASFPDRSTAQRVEWKVKRQPSGKKRAFLLAMAETSGSAAALS</sequence>
<dbReference type="InterPro" id="IPR050190">
    <property type="entry name" value="UPF0213_domain"/>
</dbReference>
<dbReference type="AlphaFoldDB" id="F9XXH5"/>
<dbReference type="HOGENOM" id="CLU_135650_0_1_7"/>
<dbReference type="Pfam" id="PF01541">
    <property type="entry name" value="GIY-YIG"/>
    <property type="match status" value="1"/>
</dbReference>
<gene>
    <name evidence="3" type="ordered locus">Dde_4011</name>
</gene>
<protein>
    <submittedName>
        <fullName evidence="3">Excinuclease ABC C subunit domain protein</fullName>
    </submittedName>
</protein>
<dbReference type="SUPFAM" id="SSF82771">
    <property type="entry name" value="GIY-YIG endonuclease"/>
    <property type="match status" value="1"/>
</dbReference>
<evidence type="ECO:0000313" key="3">
    <source>
        <dbReference type="EMBL" id="AEL79408.1"/>
    </source>
</evidence>
<proteinExistence type="inferred from homology"/>
<dbReference type="Proteomes" id="UP000002710">
    <property type="component" value="Chromosome"/>
</dbReference>
<dbReference type="STRING" id="207559.Dde_4011"/>
<evidence type="ECO:0000259" key="2">
    <source>
        <dbReference type="PROSITE" id="PS50164"/>
    </source>
</evidence>
<evidence type="ECO:0000313" key="4">
    <source>
        <dbReference type="Proteomes" id="UP000002710"/>
    </source>
</evidence>
<comment type="similarity">
    <text evidence="1">Belongs to the UPF0213 family.</text>
</comment>
<dbReference type="EMBL" id="CP000112">
    <property type="protein sequence ID" value="AEL79408.1"/>
    <property type="molecule type" value="Genomic_DNA"/>
</dbReference>
<dbReference type="PANTHER" id="PTHR34477">
    <property type="entry name" value="UPF0213 PROTEIN YHBQ"/>
    <property type="match status" value="1"/>
</dbReference>
<organism evidence="3 4">
    <name type="scientific">Oleidesulfovibrio alaskensis (strain ATCC BAA-1058 / DSM 17464 / G20)</name>
    <name type="common">Desulfovibrio alaskensis</name>
    <dbReference type="NCBI Taxonomy" id="207559"/>
    <lineage>
        <taxon>Bacteria</taxon>
        <taxon>Pseudomonadati</taxon>
        <taxon>Thermodesulfobacteriota</taxon>
        <taxon>Desulfovibrionia</taxon>
        <taxon>Desulfovibrionales</taxon>
        <taxon>Desulfovibrionaceae</taxon>
        <taxon>Oleidesulfovibrio</taxon>
    </lineage>
</organism>
<feature type="domain" description="GIY-YIG" evidence="2">
    <location>
        <begin position="1"/>
        <end position="79"/>
    </location>
</feature>
<dbReference type="RefSeq" id="WP_011366317.1">
    <property type="nucleotide sequence ID" value="NC_007519.1"/>
</dbReference>
<keyword evidence="4" id="KW-1185">Reference proteome</keyword>
<dbReference type="CDD" id="cd10456">
    <property type="entry name" value="GIY-YIG_UPF0213"/>
    <property type="match status" value="1"/>
</dbReference>
<dbReference type="KEGG" id="dde:Dde_4011"/>
<dbReference type="eggNOG" id="COG2827">
    <property type="taxonomic scope" value="Bacteria"/>
</dbReference>
<dbReference type="Gene3D" id="3.40.1440.10">
    <property type="entry name" value="GIY-YIG endonuclease"/>
    <property type="match status" value="1"/>
</dbReference>
<evidence type="ECO:0000256" key="1">
    <source>
        <dbReference type="ARBA" id="ARBA00007435"/>
    </source>
</evidence>
<dbReference type="PROSITE" id="PS50164">
    <property type="entry name" value="GIY_YIG"/>
    <property type="match status" value="1"/>
</dbReference>
<reference evidence="3 4" key="1">
    <citation type="journal article" date="2011" name="J. Bacteriol.">
        <title>Complete genome sequence and updated annotation of Desulfovibrio alaskensis G20.</title>
        <authorList>
            <person name="Hauser L.J."/>
            <person name="Land M.L."/>
            <person name="Brown S.D."/>
            <person name="Larimer F."/>
            <person name="Keller K.L."/>
            <person name="Rapp-Giles B.J."/>
            <person name="Price M.N."/>
            <person name="Lin M."/>
            <person name="Bruce D.C."/>
            <person name="Detter J.C."/>
            <person name="Tapia R."/>
            <person name="Han C.S."/>
            <person name="Goodwin L.A."/>
            <person name="Cheng J.F."/>
            <person name="Pitluck S."/>
            <person name="Copeland A."/>
            <person name="Lucas S."/>
            <person name="Nolan M."/>
            <person name="Lapidus A.L."/>
            <person name="Palumbo A.V."/>
            <person name="Wall J.D."/>
        </authorList>
    </citation>
    <scope>NUCLEOTIDE SEQUENCE [LARGE SCALE GENOMIC DNA]</scope>
    <source>
        <strain evidence="4">ATCC BAA 1058 / DSM 17464 / G20</strain>
    </source>
</reference>
<dbReference type="InterPro" id="IPR000305">
    <property type="entry name" value="GIY-YIG_endonuc"/>
</dbReference>
<accession>F9XXH5</accession>
<dbReference type="InterPro" id="IPR035901">
    <property type="entry name" value="GIY-YIG_endonuc_sf"/>
</dbReference>
<dbReference type="PANTHER" id="PTHR34477:SF1">
    <property type="entry name" value="UPF0213 PROTEIN YHBQ"/>
    <property type="match status" value="1"/>
</dbReference>